<keyword evidence="2 5" id="KW-0812">Transmembrane</keyword>
<evidence type="ECO:0000259" key="7">
    <source>
        <dbReference type="Pfam" id="PF02096"/>
    </source>
</evidence>
<dbReference type="EMBL" id="LS991952">
    <property type="protein sequence ID" value="SYV93723.1"/>
    <property type="molecule type" value="Genomic_DNA"/>
</dbReference>
<dbReference type="Proteomes" id="UP000260136">
    <property type="component" value="Chromosome"/>
</dbReference>
<comment type="similarity">
    <text evidence="5">Belongs to the OXA1/ALB3/YidC family.</text>
</comment>
<organism evidence="8 9">
    <name type="scientific">Mycoplasmoides gallisepticum</name>
    <name type="common">Mycoplasma gallisepticum</name>
    <dbReference type="NCBI Taxonomy" id="2096"/>
    <lineage>
        <taxon>Bacteria</taxon>
        <taxon>Bacillati</taxon>
        <taxon>Mycoplasmatota</taxon>
        <taxon>Mycoplasmoidales</taxon>
        <taxon>Mycoplasmoidaceae</taxon>
        <taxon>Mycoplasmoides</taxon>
    </lineage>
</organism>
<keyword evidence="3 6" id="KW-1133">Transmembrane helix</keyword>
<dbReference type="GO" id="GO:0005886">
    <property type="term" value="C:plasma membrane"/>
    <property type="evidence" value="ECO:0007669"/>
    <property type="project" value="TreeGrafter"/>
</dbReference>
<accession>A0A3B0PXF2</accession>
<dbReference type="GO" id="GO:0032977">
    <property type="term" value="F:membrane insertase activity"/>
    <property type="evidence" value="ECO:0007669"/>
    <property type="project" value="InterPro"/>
</dbReference>
<evidence type="ECO:0000313" key="9">
    <source>
        <dbReference type="Proteomes" id="UP000260136"/>
    </source>
</evidence>
<feature type="domain" description="Membrane insertase YidC/Oxa/ALB C-terminal" evidence="7">
    <location>
        <begin position="2"/>
        <end position="85"/>
    </location>
</feature>
<proteinExistence type="inferred from homology"/>
<dbReference type="GO" id="GO:0051205">
    <property type="term" value="P:protein insertion into membrane"/>
    <property type="evidence" value="ECO:0007669"/>
    <property type="project" value="TreeGrafter"/>
</dbReference>
<dbReference type="PANTHER" id="PTHR12428">
    <property type="entry name" value="OXA1"/>
    <property type="match status" value="1"/>
</dbReference>
<name>A0A3B0PXF2_MYCGL</name>
<feature type="non-terminal residue" evidence="8">
    <location>
        <position position="99"/>
    </location>
</feature>
<keyword evidence="4 6" id="KW-0472">Membrane</keyword>
<sequence length="99" mass="11369">MFIIRLITIGITLNSTLNTERMGEVQGKIAEINAKYKNATDTQSKKMKQIEVMHIYKKHKIKPAALFVQSFVTIPIFLIVYKMVSLTRPIKATILFGIW</sequence>
<evidence type="ECO:0000313" key="8">
    <source>
        <dbReference type="EMBL" id="SYV93723.1"/>
    </source>
</evidence>
<evidence type="ECO:0000256" key="3">
    <source>
        <dbReference type="ARBA" id="ARBA00022989"/>
    </source>
</evidence>
<evidence type="ECO:0000256" key="4">
    <source>
        <dbReference type="ARBA" id="ARBA00023136"/>
    </source>
</evidence>
<dbReference type="InterPro" id="IPR001708">
    <property type="entry name" value="YidC/ALB3/OXA1/COX18"/>
</dbReference>
<gene>
    <name evidence="8" type="ORF">NCTC10115_00012</name>
</gene>
<evidence type="ECO:0000256" key="2">
    <source>
        <dbReference type="ARBA" id="ARBA00022692"/>
    </source>
</evidence>
<evidence type="ECO:0000256" key="6">
    <source>
        <dbReference type="SAM" id="Phobius"/>
    </source>
</evidence>
<evidence type="ECO:0000256" key="1">
    <source>
        <dbReference type="ARBA" id="ARBA00004141"/>
    </source>
</evidence>
<evidence type="ECO:0000256" key="5">
    <source>
        <dbReference type="RuleBase" id="RU003945"/>
    </source>
</evidence>
<reference evidence="9" key="1">
    <citation type="submission" date="2018-06" db="EMBL/GenBank/DDBJ databases">
        <authorList>
            <consortium name="Pathogen Informatics"/>
        </authorList>
    </citation>
    <scope>NUCLEOTIDE SEQUENCE [LARGE SCALE GENOMIC DNA]</scope>
    <source>
        <strain evidence="9">NCTC10115</strain>
    </source>
</reference>
<dbReference type="InterPro" id="IPR028055">
    <property type="entry name" value="YidC/Oxa/ALB_C"/>
</dbReference>
<protein>
    <submittedName>
        <fullName evidence="8">Putative inner membrane protein translocase component YidC</fullName>
    </submittedName>
</protein>
<dbReference type="PANTHER" id="PTHR12428:SF65">
    <property type="entry name" value="CYTOCHROME C OXIDASE ASSEMBLY PROTEIN COX18, MITOCHONDRIAL"/>
    <property type="match status" value="1"/>
</dbReference>
<comment type="subcellular location">
    <subcellularLocation>
        <location evidence="1 5">Membrane</location>
        <topology evidence="1 5">Multi-pass membrane protein</topology>
    </subcellularLocation>
</comment>
<dbReference type="Pfam" id="PF02096">
    <property type="entry name" value="60KD_IMP"/>
    <property type="match status" value="1"/>
</dbReference>
<dbReference type="AlphaFoldDB" id="A0A3B0PXF2"/>
<feature type="transmembrane region" description="Helical" evidence="6">
    <location>
        <begin position="63"/>
        <end position="81"/>
    </location>
</feature>
<dbReference type="STRING" id="1006581.GCW_00040"/>